<proteinExistence type="predicted"/>
<protein>
    <submittedName>
        <fullName evidence="1">Uncharacterized protein</fullName>
    </submittedName>
</protein>
<dbReference type="EnsemblPlants" id="TuG1812G0100001053.01.T01">
    <property type="protein sequence ID" value="TuG1812G0100001053.01.T01"/>
    <property type="gene ID" value="TuG1812G0100001053.01"/>
</dbReference>
<keyword evidence="2" id="KW-1185">Reference proteome</keyword>
<evidence type="ECO:0000313" key="2">
    <source>
        <dbReference type="Proteomes" id="UP000015106"/>
    </source>
</evidence>
<reference evidence="1" key="2">
    <citation type="submission" date="2018-03" db="EMBL/GenBank/DDBJ databases">
        <title>The Triticum urartu genome reveals the dynamic nature of wheat genome evolution.</title>
        <authorList>
            <person name="Ling H."/>
            <person name="Ma B."/>
            <person name="Shi X."/>
            <person name="Liu H."/>
            <person name="Dong L."/>
            <person name="Sun H."/>
            <person name="Cao Y."/>
            <person name="Gao Q."/>
            <person name="Zheng S."/>
            <person name="Li Y."/>
            <person name="Yu Y."/>
            <person name="Du H."/>
            <person name="Qi M."/>
            <person name="Li Y."/>
            <person name="Yu H."/>
            <person name="Cui Y."/>
            <person name="Wang N."/>
            <person name="Chen C."/>
            <person name="Wu H."/>
            <person name="Zhao Y."/>
            <person name="Zhang J."/>
            <person name="Li Y."/>
            <person name="Zhou W."/>
            <person name="Zhang B."/>
            <person name="Hu W."/>
            <person name="Eijk M."/>
            <person name="Tang J."/>
            <person name="Witsenboer H."/>
            <person name="Zhao S."/>
            <person name="Li Z."/>
            <person name="Zhang A."/>
            <person name="Wang D."/>
            <person name="Liang C."/>
        </authorList>
    </citation>
    <scope>NUCLEOTIDE SEQUENCE [LARGE SCALE GENOMIC DNA]</scope>
    <source>
        <strain evidence="1">cv. G1812</strain>
    </source>
</reference>
<reference evidence="2" key="1">
    <citation type="journal article" date="2013" name="Nature">
        <title>Draft genome of the wheat A-genome progenitor Triticum urartu.</title>
        <authorList>
            <person name="Ling H.Q."/>
            <person name="Zhao S."/>
            <person name="Liu D."/>
            <person name="Wang J."/>
            <person name="Sun H."/>
            <person name="Zhang C."/>
            <person name="Fan H."/>
            <person name="Li D."/>
            <person name="Dong L."/>
            <person name="Tao Y."/>
            <person name="Gao C."/>
            <person name="Wu H."/>
            <person name="Li Y."/>
            <person name="Cui Y."/>
            <person name="Guo X."/>
            <person name="Zheng S."/>
            <person name="Wang B."/>
            <person name="Yu K."/>
            <person name="Liang Q."/>
            <person name="Yang W."/>
            <person name="Lou X."/>
            <person name="Chen J."/>
            <person name="Feng M."/>
            <person name="Jian J."/>
            <person name="Zhang X."/>
            <person name="Luo G."/>
            <person name="Jiang Y."/>
            <person name="Liu J."/>
            <person name="Wang Z."/>
            <person name="Sha Y."/>
            <person name="Zhang B."/>
            <person name="Wu H."/>
            <person name="Tang D."/>
            <person name="Shen Q."/>
            <person name="Xue P."/>
            <person name="Zou S."/>
            <person name="Wang X."/>
            <person name="Liu X."/>
            <person name="Wang F."/>
            <person name="Yang Y."/>
            <person name="An X."/>
            <person name="Dong Z."/>
            <person name="Zhang K."/>
            <person name="Zhang X."/>
            <person name="Luo M.C."/>
            <person name="Dvorak J."/>
            <person name="Tong Y."/>
            <person name="Wang J."/>
            <person name="Yang H."/>
            <person name="Li Z."/>
            <person name="Wang D."/>
            <person name="Zhang A."/>
            <person name="Wang J."/>
        </authorList>
    </citation>
    <scope>NUCLEOTIDE SEQUENCE</scope>
    <source>
        <strain evidence="2">cv. G1812</strain>
    </source>
</reference>
<accession>A0A8R7NYT4</accession>
<evidence type="ECO:0000313" key="1">
    <source>
        <dbReference type="EnsemblPlants" id="TuG1812G0100001053.01.T01"/>
    </source>
</evidence>
<dbReference type="Gramene" id="TuG1812G0100001053.01.T01">
    <property type="protein sequence ID" value="TuG1812G0100001053.01.T01"/>
    <property type="gene ID" value="TuG1812G0100001053.01"/>
</dbReference>
<dbReference type="AlphaFoldDB" id="A0A8R7NYT4"/>
<name>A0A8R7NYT4_TRIUA</name>
<reference evidence="1" key="3">
    <citation type="submission" date="2022-06" db="UniProtKB">
        <authorList>
            <consortium name="EnsemblPlants"/>
        </authorList>
    </citation>
    <scope>IDENTIFICATION</scope>
</reference>
<sequence length="98" mass="10915">MNIPLEPVHSMSSACVLVSESFFLNLLTHLAIWWTYLKYPGNLGISSSTILISWHSIISADLIELACSHCKLDAHQVVFVISHQAGKPRNSCCITFEK</sequence>
<dbReference type="Proteomes" id="UP000015106">
    <property type="component" value="Chromosome 1"/>
</dbReference>
<organism evidence="1 2">
    <name type="scientific">Triticum urartu</name>
    <name type="common">Red wild einkorn</name>
    <name type="synonym">Crithodium urartu</name>
    <dbReference type="NCBI Taxonomy" id="4572"/>
    <lineage>
        <taxon>Eukaryota</taxon>
        <taxon>Viridiplantae</taxon>
        <taxon>Streptophyta</taxon>
        <taxon>Embryophyta</taxon>
        <taxon>Tracheophyta</taxon>
        <taxon>Spermatophyta</taxon>
        <taxon>Magnoliopsida</taxon>
        <taxon>Liliopsida</taxon>
        <taxon>Poales</taxon>
        <taxon>Poaceae</taxon>
        <taxon>BOP clade</taxon>
        <taxon>Pooideae</taxon>
        <taxon>Triticodae</taxon>
        <taxon>Triticeae</taxon>
        <taxon>Triticinae</taxon>
        <taxon>Triticum</taxon>
    </lineage>
</organism>